<dbReference type="PANTHER" id="PTHR44329">
    <property type="entry name" value="SERINE/THREONINE-PROTEIN KINASE TNNI3K-RELATED"/>
    <property type="match status" value="1"/>
</dbReference>
<keyword evidence="3 6" id="KW-0418">Kinase</keyword>
<keyword evidence="2" id="KW-0547">Nucleotide-binding</keyword>
<dbReference type="Gene3D" id="1.10.510.10">
    <property type="entry name" value="Transferase(Phosphotransferase) domain 1"/>
    <property type="match status" value="1"/>
</dbReference>
<evidence type="ECO:0000256" key="3">
    <source>
        <dbReference type="ARBA" id="ARBA00022777"/>
    </source>
</evidence>
<dbReference type="Gene3D" id="3.30.200.20">
    <property type="entry name" value="Phosphorylase Kinase, domain 1"/>
    <property type="match status" value="1"/>
</dbReference>
<accession>A0ABT7BNW1</accession>
<evidence type="ECO:0000256" key="4">
    <source>
        <dbReference type="ARBA" id="ARBA00022840"/>
    </source>
</evidence>
<keyword evidence="7" id="KW-1185">Reference proteome</keyword>
<gene>
    <name evidence="6" type="ORF">PJF56_15070</name>
</gene>
<evidence type="ECO:0000313" key="6">
    <source>
        <dbReference type="EMBL" id="MDJ1180186.1"/>
    </source>
</evidence>
<evidence type="ECO:0000259" key="5">
    <source>
        <dbReference type="PROSITE" id="PS50011"/>
    </source>
</evidence>
<dbReference type="SMART" id="SM00220">
    <property type="entry name" value="S_TKc"/>
    <property type="match status" value="1"/>
</dbReference>
<dbReference type="InterPro" id="IPR011009">
    <property type="entry name" value="Kinase-like_dom_sf"/>
</dbReference>
<keyword evidence="1" id="KW-0808">Transferase</keyword>
<dbReference type="RefSeq" id="WP_283763487.1">
    <property type="nucleotide sequence ID" value="NZ_JAQPOK010000110.1"/>
</dbReference>
<dbReference type="SUPFAM" id="SSF56112">
    <property type="entry name" value="Protein kinase-like (PK-like)"/>
    <property type="match status" value="1"/>
</dbReference>
<proteinExistence type="predicted"/>
<sequence length="564" mass="65669">MKEKTPPRIISDRYLLLPNPRSGGMADVYKAIDSQKDGRQVAIKVFKHGQIEPGVQSESFRREKQILAELKHPSIIELLDSGEDRQTKEQFLVLEWMENNLEGLLKESPLEGWDSYWERLALPILTALAFSHERQCVHRDLKPSNILVGQDGRIKLADFGISKLRSYFHPTVTLREFVSRPFTPPEEDDGSYPYTRDVFSFGVVTLKCLTNVDLVDYSSLQTAIANLDAPPEIIEIIERSVATDPAERQLNAELLLAELDAIQQKRFRTQKPKVKSCYLKLTLKCLNSFRDTLGISSENEIQNLILDDLNSEVNSGIRPDTLNNNDSYSEEDHYQLYGSSYRYHVKVDDRRKDHLVIFTAWDTAHSQLEQRRELAWSLPYQFKFGTPTYSYEAVEIIRELQDAVVEHEATVKEQFIEKKKHKIFQVWWNILRAKTDWEQQREKALKYLSFNLDNNRVIFQLEELPEDDILGQSRHVKNSKGFSLLGGDVIELVGNELHLYVRYGQPDRLPQRSQLSFDTRLAEIALNRQKRALDAIRLLLKLFCKHFKQILKREFYSVLRLMLR</sequence>
<evidence type="ECO:0000256" key="1">
    <source>
        <dbReference type="ARBA" id="ARBA00022679"/>
    </source>
</evidence>
<name>A0ABT7BNW1_9CYAN</name>
<dbReference type="InterPro" id="IPR051681">
    <property type="entry name" value="Ser/Thr_Kinases-Pseudokinases"/>
</dbReference>
<dbReference type="EMBL" id="JAQPOK010000110">
    <property type="protein sequence ID" value="MDJ1180186.1"/>
    <property type="molecule type" value="Genomic_DNA"/>
</dbReference>
<dbReference type="Proteomes" id="UP001231370">
    <property type="component" value="Unassembled WGS sequence"/>
</dbReference>
<keyword evidence="4" id="KW-0067">ATP-binding</keyword>
<protein>
    <submittedName>
        <fullName evidence="6">Serine/threonine-protein kinase</fullName>
    </submittedName>
</protein>
<evidence type="ECO:0000256" key="2">
    <source>
        <dbReference type="ARBA" id="ARBA00022741"/>
    </source>
</evidence>
<dbReference type="GO" id="GO:0016301">
    <property type="term" value="F:kinase activity"/>
    <property type="evidence" value="ECO:0007669"/>
    <property type="project" value="UniProtKB-KW"/>
</dbReference>
<dbReference type="PROSITE" id="PS00108">
    <property type="entry name" value="PROTEIN_KINASE_ST"/>
    <property type="match status" value="1"/>
</dbReference>
<dbReference type="Pfam" id="PF00069">
    <property type="entry name" value="Pkinase"/>
    <property type="match status" value="1"/>
</dbReference>
<dbReference type="InterPro" id="IPR000719">
    <property type="entry name" value="Prot_kinase_dom"/>
</dbReference>
<dbReference type="PANTHER" id="PTHR44329:SF288">
    <property type="entry name" value="MITOGEN-ACTIVATED PROTEIN KINASE KINASE KINASE 20"/>
    <property type="match status" value="1"/>
</dbReference>
<comment type="caution">
    <text evidence="6">The sequence shown here is derived from an EMBL/GenBank/DDBJ whole genome shotgun (WGS) entry which is preliminary data.</text>
</comment>
<feature type="domain" description="Protein kinase" evidence="5">
    <location>
        <begin position="14"/>
        <end position="267"/>
    </location>
</feature>
<organism evidence="6 7">
    <name type="scientific">Roseofilum halophilum BLCC-M91</name>
    <dbReference type="NCBI Taxonomy" id="3022259"/>
    <lineage>
        <taxon>Bacteria</taxon>
        <taxon>Bacillati</taxon>
        <taxon>Cyanobacteriota</taxon>
        <taxon>Cyanophyceae</taxon>
        <taxon>Desertifilales</taxon>
        <taxon>Desertifilaceae</taxon>
        <taxon>Roseofilum</taxon>
        <taxon>Roseofilum halophilum</taxon>
    </lineage>
</organism>
<dbReference type="CDD" id="cd14014">
    <property type="entry name" value="STKc_PknB_like"/>
    <property type="match status" value="1"/>
</dbReference>
<dbReference type="PROSITE" id="PS50011">
    <property type="entry name" value="PROTEIN_KINASE_DOM"/>
    <property type="match status" value="1"/>
</dbReference>
<reference evidence="6 7" key="1">
    <citation type="submission" date="2023-01" db="EMBL/GenBank/DDBJ databases">
        <title>Novel diversity within Roseofilum (Cyanobacteria; Desertifilaceae) from marine benthic mats with descriptions of four novel species.</title>
        <authorList>
            <person name="Wang Y."/>
            <person name="Berthold D.E."/>
            <person name="Hu J."/>
            <person name="Lefler F.W."/>
            <person name="Laughinghouse H.D. IV."/>
        </authorList>
    </citation>
    <scope>NUCLEOTIDE SEQUENCE [LARGE SCALE GENOMIC DNA]</scope>
    <source>
        <strain evidence="6 7">BLCC-M91</strain>
    </source>
</reference>
<evidence type="ECO:0000313" key="7">
    <source>
        <dbReference type="Proteomes" id="UP001231370"/>
    </source>
</evidence>
<dbReference type="InterPro" id="IPR008271">
    <property type="entry name" value="Ser/Thr_kinase_AS"/>
</dbReference>